<feature type="compositionally biased region" description="Polar residues" evidence="1">
    <location>
        <begin position="48"/>
        <end position="62"/>
    </location>
</feature>
<gene>
    <name evidence="2" type="ORF">T07_14180</name>
</gene>
<evidence type="ECO:0000256" key="1">
    <source>
        <dbReference type="SAM" id="MobiDB-lite"/>
    </source>
</evidence>
<evidence type="ECO:0000313" key="3">
    <source>
        <dbReference type="Proteomes" id="UP000054630"/>
    </source>
</evidence>
<keyword evidence="3" id="KW-1185">Reference proteome</keyword>
<proteinExistence type="predicted"/>
<protein>
    <submittedName>
        <fullName evidence="2">Uncharacterized protein</fullName>
    </submittedName>
</protein>
<comment type="caution">
    <text evidence="2">The sequence shown here is derived from an EMBL/GenBank/DDBJ whole genome shotgun (WGS) entry which is preliminary data.</text>
</comment>
<reference evidence="2 3" key="1">
    <citation type="submission" date="2015-01" db="EMBL/GenBank/DDBJ databases">
        <title>Evolution of Trichinella species and genotypes.</title>
        <authorList>
            <person name="Korhonen P.K."/>
            <person name="Edoardo P."/>
            <person name="Giuseppe L.R."/>
            <person name="Gasser R.B."/>
        </authorList>
    </citation>
    <scope>NUCLEOTIDE SEQUENCE [LARGE SCALE GENOMIC DNA]</scope>
    <source>
        <strain evidence="2">ISS37</strain>
    </source>
</reference>
<evidence type="ECO:0000313" key="2">
    <source>
        <dbReference type="EMBL" id="KRX13486.1"/>
    </source>
</evidence>
<dbReference type="OrthoDB" id="10385247at2759"/>
<feature type="region of interest" description="Disordered" evidence="1">
    <location>
        <begin position="27"/>
        <end position="62"/>
    </location>
</feature>
<name>A0A0V0RG66_9BILA</name>
<dbReference type="AlphaFoldDB" id="A0A0V0RG66"/>
<sequence>MLSSRGNAGSSRRGVWSTLQLLRLNRPSRSSNLTHGSPQRPVIDKIGSSASVLPPNSFQRKL</sequence>
<dbReference type="EMBL" id="JYDL01000198">
    <property type="protein sequence ID" value="KRX13486.1"/>
    <property type="molecule type" value="Genomic_DNA"/>
</dbReference>
<dbReference type="Proteomes" id="UP000054630">
    <property type="component" value="Unassembled WGS sequence"/>
</dbReference>
<feature type="compositionally biased region" description="Polar residues" evidence="1">
    <location>
        <begin position="27"/>
        <end position="37"/>
    </location>
</feature>
<organism evidence="2 3">
    <name type="scientific">Trichinella nelsoni</name>
    <dbReference type="NCBI Taxonomy" id="6336"/>
    <lineage>
        <taxon>Eukaryota</taxon>
        <taxon>Metazoa</taxon>
        <taxon>Ecdysozoa</taxon>
        <taxon>Nematoda</taxon>
        <taxon>Enoplea</taxon>
        <taxon>Dorylaimia</taxon>
        <taxon>Trichinellida</taxon>
        <taxon>Trichinellidae</taxon>
        <taxon>Trichinella</taxon>
    </lineage>
</organism>
<accession>A0A0V0RG66</accession>